<dbReference type="EMBL" id="JBGBPQ010000006">
    <property type="protein sequence ID" value="KAL1523375.1"/>
    <property type="molecule type" value="Genomic_DNA"/>
</dbReference>
<feature type="region of interest" description="Disordered" evidence="1">
    <location>
        <begin position="77"/>
        <end position="153"/>
    </location>
</feature>
<feature type="compositionally biased region" description="Polar residues" evidence="1">
    <location>
        <begin position="218"/>
        <end position="228"/>
    </location>
</feature>
<evidence type="ECO:0000313" key="2">
    <source>
        <dbReference type="EMBL" id="KAL1523375.1"/>
    </source>
</evidence>
<protein>
    <submittedName>
        <fullName evidence="2">Uncharacterized protein</fullName>
    </submittedName>
</protein>
<reference evidence="2 3" key="1">
    <citation type="journal article" date="2024" name="Science">
        <title>Giant polyketide synthase enzymes in the biosynthesis of giant marine polyether toxins.</title>
        <authorList>
            <person name="Fallon T.R."/>
            <person name="Shende V.V."/>
            <person name="Wierzbicki I.H."/>
            <person name="Pendleton A.L."/>
            <person name="Watervoot N.F."/>
            <person name="Auber R.P."/>
            <person name="Gonzalez D.J."/>
            <person name="Wisecaver J.H."/>
            <person name="Moore B.S."/>
        </authorList>
    </citation>
    <scope>NUCLEOTIDE SEQUENCE [LARGE SCALE GENOMIC DNA]</scope>
    <source>
        <strain evidence="2 3">12B1</strain>
    </source>
</reference>
<comment type="caution">
    <text evidence="2">The sequence shown here is derived from an EMBL/GenBank/DDBJ whole genome shotgun (WGS) entry which is preliminary data.</text>
</comment>
<feature type="compositionally biased region" description="Basic and acidic residues" evidence="1">
    <location>
        <begin position="182"/>
        <end position="196"/>
    </location>
</feature>
<feature type="region of interest" description="Disordered" evidence="1">
    <location>
        <begin position="1"/>
        <end position="65"/>
    </location>
</feature>
<evidence type="ECO:0000256" key="1">
    <source>
        <dbReference type="SAM" id="MobiDB-lite"/>
    </source>
</evidence>
<dbReference type="AlphaFoldDB" id="A0AB34JRK2"/>
<evidence type="ECO:0000313" key="3">
    <source>
        <dbReference type="Proteomes" id="UP001515480"/>
    </source>
</evidence>
<feature type="compositionally biased region" description="Basic and acidic residues" evidence="1">
    <location>
        <begin position="90"/>
        <end position="110"/>
    </location>
</feature>
<accession>A0AB34JRK2</accession>
<name>A0AB34JRK2_PRYPA</name>
<feature type="region of interest" description="Disordered" evidence="1">
    <location>
        <begin position="169"/>
        <end position="244"/>
    </location>
</feature>
<dbReference type="Proteomes" id="UP001515480">
    <property type="component" value="Unassembled WGS sequence"/>
</dbReference>
<gene>
    <name evidence="2" type="ORF">AB1Y20_018318</name>
</gene>
<keyword evidence="3" id="KW-1185">Reference proteome</keyword>
<proteinExistence type="predicted"/>
<organism evidence="2 3">
    <name type="scientific">Prymnesium parvum</name>
    <name type="common">Toxic golden alga</name>
    <dbReference type="NCBI Taxonomy" id="97485"/>
    <lineage>
        <taxon>Eukaryota</taxon>
        <taxon>Haptista</taxon>
        <taxon>Haptophyta</taxon>
        <taxon>Prymnesiophyceae</taxon>
        <taxon>Prymnesiales</taxon>
        <taxon>Prymnesiaceae</taxon>
        <taxon>Prymnesium</taxon>
    </lineage>
</organism>
<sequence>MRREEPSPLLAEASPRSPALSEDAETPFSPSQLHDYGSMAAGFASPPPSRRAQLSNSSARPSAEDDALALALADVRRFQDCAPGRSTPIRTHEPRGLGERLELVARELLPRRRQPKRAAASPEAPRGGGGAEAPRKVARRRGDAPGGAAGSPPMLVASVMRAVRYYHCRASPWRPPPPPPAEGERRGAREGVREGGARQGGGAAACKGPRGRKRSESSPHTLGTSRTCSVMARQGEGGSPRQPTVDALMRAVRYYHSRSVPLR</sequence>